<keyword evidence="1" id="KW-1133">Transmembrane helix</keyword>
<dbReference type="RefSeq" id="WP_005998642.1">
    <property type="nucleotide sequence ID" value="NZ_AAEW02000004.1"/>
</dbReference>
<feature type="transmembrane region" description="Helical" evidence="1">
    <location>
        <begin position="68"/>
        <end position="90"/>
    </location>
</feature>
<name>Q1K230_DESA6</name>
<evidence type="ECO:0000313" key="3">
    <source>
        <dbReference type="Proteomes" id="UP000005695"/>
    </source>
</evidence>
<dbReference type="EMBL" id="AAEW02000004">
    <property type="protein sequence ID" value="EAT16609.1"/>
    <property type="molecule type" value="Genomic_DNA"/>
</dbReference>
<feature type="transmembrane region" description="Helical" evidence="1">
    <location>
        <begin position="209"/>
        <end position="227"/>
    </location>
</feature>
<proteinExistence type="predicted"/>
<dbReference type="Proteomes" id="UP000005695">
    <property type="component" value="Unassembled WGS sequence"/>
</dbReference>
<feature type="transmembrane region" description="Helical" evidence="1">
    <location>
        <begin position="259"/>
        <end position="279"/>
    </location>
</feature>
<accession>Q1K230</accession>
<organism evidence="2 3">
    <name type="scientific">Desulfuromonas acetoxidans (strain DSM 684 / 11070)</name>
    <dbReference type="NCBI Taxonomy" id="281689"/>
    <lineage>
        <taxon>Bacteria</taxon>
        <taxon>Pseudomonadati</taxon>
        <taxon>Thermodesulfobacteriota</taxon>
        <taxon>Desulfuromonadia</taxon>
        <taxon>Desulfuromonadales</taxon>
        <taxon>Desulfuromonadaceae</taxon>
        <taxon>Desulfuromonas</taxon>
    </lineage>
</organism>
<comment type="caution">
    <text evidence="2">The sequence shown here is derived from an EMBL/GenBank/DDBJ whole genome shotgun (WGS) entry which is preliminary data.</text>
</comment>
<dbReference type="AlphaFoldDB" id="Q1K230"/>
<protein>
    <submittedName>
        <fullName evidence="2">Membrane protein, putative</fullName>
    </submittedName>
</protein>
<keyword evidence="1" id="KW-0472">Membrane</keyword>
<sequence>MVINPVYRTINKTFDKVEHAFEGASGQRRIGTLMVLVFVFGITGIQLNRFGLLPPQIAAITPTNHLEAIELVFTLLLVFEVLSLLFSLVYSVSISVGKQVEILSLVLLRDIFKEISNLHEPIIWEEVSGLVLDISALAFGALIIFVILNYYYRQIHQEPLSPDDKETASFIIVKKLIALLMMVGFLIIVGYNWWFSLFYGEENQTFESFYTLLVFSDILIMLFSMRYGSSYRVAFRNSGFAVSTLLIRVALITPPLYSAMLGVGCALLVLGIRVAYNYYMPSSYQKKREENRRKKASNEPMVCFTK</sequence>
<reference evidence="2" key="2">
    <citation type="submission" date="2006-05" db="EMBL/GenBank/DDBJ databases">
        <title>Sequencing of the draft genome and assembly of Desulfuromonas acetoxidans DSM 684.</title>
        <authorList>
            <consortium name="US DOE Joint Genome Institute (JGI-PGF)"/>
            <person name="Copeland A."/>
            <person name="Lucas S."/>
            <person name="Lapidus A."/>
            <person name="Barry K."/>
            <person name="Detter J.C."/>
            <person name="Glavina del Rio T."/>
            <person name="Hammon N."/>
            <person name="Israni S."/>
            <person name="Dalin E."/>
            <person name="Tice H."/>
            <person name="Bruce D."/>
            <person name="Pitluck S."/>
            <person name="Richardson P."/>
        </authorList>
    </citation>
    <scope>NUCLEOTIDE SEQUENCE [LARGE SCALE GENOMIC DNA]</scope>
    <source>
        <strain evidence="2">DSM 684</strain>
    </source>
</reference>
<dbReference type="OrthoDB" id="820796at2"/>
<feature type="transmembrane region" description="Helical" evidence="1">
    <location>
        <begin position="134"/>
        <end position="152"/>
    </location>
</feature>
<reference evidence="2" key="1">
    <citation type="submission" date="2006-05" db="EMBL/GenBank/DDBJ databases">
        <title>Annotation of the draft genome assembly of Desulfuromonas acetoxidans DSM 684.</title>
        <authorList>
            <consortium name="US DOE Joint Genome Institute (JGI-ORNL)"/>
            <person name="Larimer F."/>
            <person name="Land M."/>
            <person name="Hauser L."/>
        </authorList>
    </citation>
    <scope>NUCLEOTIDE SEQUENCE [LARGE SCALE GENOMIC DNA]</scope>
    <source>
        <strain evidence="2">DSM 684</strain>
    </source>
</reference>
<evidence type="ECO:0000256" key="1">
    <source>
        <dbReference type="SAM" id="Phobius"/>
    </source>
</evidence>
<keyword evidence="3" id="KW-1185">Reference proteome</keyword>
<feature type="transmembrane region" description="Helical" evidence="1">
    <location>
        <begin position="172"/>
        <end position="194"/>
    </location>
</feature>
<gene>
    <name evidence="2" type="ORF">Dace_2704</name>
</gene>
<feature type="transmembrane region" description="Helical" evidence="1">
    <location>
        <begin position="30"/>
        <end position="47"/>
    </location>
</feature>
<evidence type="ECO:0000313" key="2">
    <source>
        <dbReference type="EMBL" id="EAT16609.1"/>
    </source>
</evidence>
<feature type="transmembrane region" description="Helical" evidence="1">
    <location>
        <begin position="234"/>
        <end position="253"/>
    </location>
</feature>
<keyword evidence="1" id="KW-0812">Transmembrane</keyword>